<evidence type="ECO:0000256" key="7">
    <source>
        <dbReference type="ARBA" id="ARBA00048493"/>
    </source>
</evidence>
<keyword evidence="5" id="KW-0012">Acyltransferase</keyword>
<comment type="catalytic activity">
    <reaction evidence="6">
        <text>alpha-D-glucosamine 1-phosphate + acetyl-CoA = N-acetyl-alpha-D-glucosamine 1-phosphate + CoA + H(+)</text>
        <dbReference type="Rhea" id="RHEA:13725"/>
        <dbReference type="ChEBI" id="CHEBI:15378"/>
        <dbReference type="ChEBI" id="CHEBI:57287"/>
        <dbReference type="ChEBI" id="CHEBI:57288"/>
        <dbReference type="ChEBI" id="CHEBI:57776"/>
        <dbReference type="ChEBI" id="CHEBI:58516"/>
        <dbReference type="EC" id="2.3.1.157"/>
    </reaction>
</comment>
<evidence type="ECO:0000256" key="3">
    <source>
        <dbReference type="ARBA" id="ARBA00022679"/>
    </source>
</evidence>
<sequence length="249" mass="27361">MDNVKAVILAAGESKRMKSGLTKLLHRLGRKALVEFPAGACKECGIKDVIVVVGYQADRVISVLGNSFTYIYQEKRLGTGDALKKALPLLKDFKGELLVLPGDAPFVTASVLKNLIACHRKSKPAATILTASIPDPSHYGRIIRNGYNQIKRIVEYKNATGEELGIKEVNSGVYCFDTQAVISVIPELQPNPVTGEYYLTDVVSLLNDKGYRVEAFFSKDPTIVLGVNTPEDFETAINIMRRKNKFLNG</sequence>
<comment type="catalytic activity">
    <reaction evidence="7">
        <text>N-acetyl-alpha-D-glucosamine 1-phosphate + UTP + H(+) = UDP-N-acetyl-alpha-D-glucosamine + diphosphate</text>
        <dbReference type="Rhea" id="RHEA:13509"/>
        <dbReference type="ChEBI" id="CHEBI:15378"/>
        <dbReference type="ChEBI" id="CHEBI:33019"/>
        <dbReference type="ChEBI" id="CHEBI:46398"/>
        <dbReference type="ChEBI" id="CHEBI:57705"/>
        <dbReference type="ChEBI" id="CHEBI:57776"/>
        <dbReference type="EC" id="2.7.7.23"/>
    </reaction>
</comment>
<dbReference type="InterPro" id="IPR050065">
    <property type="entry name" value="GlmU-like"/>
</dbReference>
<comment type="similarity">
    <text evidence="1">In the C-terminal section; belongs to the transferase hexapeptide repeat family.</text>
</comment>
<dbReference type="SUPFAM" id="SSF53448">
    <property type="entry name" value="Nucleotide-diphospho-sugar transferases"/>
    <property type="match status" value="1"/>
</dbReference>
<dbReference type="GO" id="GO:0019134">
    <property type="term" value="F:glucosamine-1-phosphate N-acetyltransferase activity"/>
    <property type="evidence" value="ECO:0007669"/>
    <property type="project" value="UniProtKB-EC"/>
</dbReference>
<evidence type="ECO:0000256" key="4">
    <source>
        <dbReference type="ARBA" id="ARBA00022695"/>
    </source>
</evidence>
<dbReference type="InterPro" id="IPR025877">
    <property type="entry name" value="MobA-like_NTP_Trfase"/>
</dbReference>
<evidence type="ECO:0000256" key="5">
    <source>
        <dbReference type="ARBA" id="ARBA00023315"/>
    </source>
</evidence>
<dbReference type="AlphaFoldDB" id="A0A497E207"/>
<evidence type="ECO:0000259" key="9">
    <source>
        <dbReference type="Pfam" id="PF12804"/>
    </source>
</evidence>
<name>A0A497E207_UNCAE</name>
<proteinExistence type="inferred from homology"/>
<dbReference type="PANTHER" id="PTHR43584:SF3">
    <property type="entry name" value="BIFUNCTIONAL PROTEIN GLMU"/>
    <property type="match status" value="1"/>
</dbReference>
<keyword evidence="3" id="KW-0808">Transferase</keyword>
<comment type="function">
    <text evidence="8">Catalyzes the last two sequential reactions in the de novo biosynthetic pathway for UDP-N-acetylglucosamine (UDP-GlcNAc). The C-terminal domain catalyzes the transfer of acetyl group from acetyl coenzyme A to glucosamine-1-phosphate (GlcN-1-P) to produce N-acetylglucosamine-1-phosphate (GlcNAc-1-P), which is converted into UDP-GlcNAc by the transfer of uridine 5-monophosphate (from uridine 5-triphosphate), a reaction catalyzed by the N-terminal domain.</text>
</comment>
<dbReference type="CDD" id="cd02540">
    <property type="entry name" value="GT2_GlmU_N_bac"/>
    <property type="match status" value="1"/>
</dbReference>
<accession>A0A497E207</accession>
<dbReference type="PANTHER" id="PTHR43584">
    <property type="entry name" value="NUCLEOTIDYL TRANSFERASE"/>
    <property type="match status" value="1"/>
</dbReference>
<dbReference type="GO" id="GO:0003977">
    <property type="term" value="F:UDP-N-acetylglucosamine diphosphorylase activity"/>
    <property type="evidence" value="ECO:0007669"/>
    <property type="project" value="UniProtKB-EC"/>
</dbReference>
<comment type="caution">
    <text evidence="10">The sequence shown here is derived from an EMBL/GenBank/DDBJ whole genome shotgun (WGS) entry which is preliminary data.</text>
</comment>
<protein>
    <submittedName>
        <fullName evidence="10">UDP-N-acetylglucosamine diphosphorylase</fullName>
    </submittedName>
</protein>
<organism evidence="10 11">
    <name type="scientific">Aerophobetes bacterium</name>
    <dbReference type="NCBI Taxonomy" id="2030807"/>
    <lineage>
        <taxon>Bacteria</taxon>
        <taxon>Candidatus Aerophobota</taxon>
    </lineage>
</organism>
<evidence type="ECO:0000256" key="1">
    <source>
        <dbReference type="ARBA" id="ARBA00007707"/>
    </source>
</evidence>
<evidence type="ECO:0000313" key="11">
    <source>
        <dbReference type="Proteomes" id="UP000279422"/>
    </source>
</evidence>
<dbReference type="EMBL" id="QMPZ01000241">
    <property type="protein sequence ID" value="RLE06639.1"/>
    <property type="molecule type" value="Genomic_DNA"/>
</dbReference>
<comment type="similarity">
    <text evidence="2">In the N-terminal section; belongs to the N-acetylglucosamine-1-phosphate uridyltransferase family.</text>
</comment>
<reference evidence="10 11" key="1">
    <citation type="submission" date="2018-06" db="EMBL/GenBank/DDBJ databases">
        <title>Extensive metabolic versatility and redundancy in microbially diverse, dynamic hydrothermal sediments.</title>
        <authorList>
            <person name="Dombrowski N."/>
            <person name="Teske A."/>
            <person name="Baker B.J."/>
        </authorList>
    </citation>
    <scope>NUCLEOTIDE SEQUENCE [LARGE SCALE GENOMIC DNA]</scope>
    <source>
        <strain evidence="10">B47_G16</strain>
    </source>
</reference>
<feature type="domain" description="MobA-like NTP transferase" evidence="9">
    <location>
        <begin position="6"/>
        <end position="131"/>
    </location>
</feature>
<dbReference type="Gene3D" id="3.90.550.10">
    <property type="entry name" value="Spore Coat Polysaccharide Biosynthesis Protein SpsA, Chain A"/>
    <property type="match status" value="1"/>
</dbReference>
<dbReference type="InterPro" id="IPR029044">
    <property type="entry name" value="Nucleotide-diphossugar_trans"/>
</dbReference>
<evidence type="ECO:0000256" key="8">
    <source>
        <dbReference type="ARBA" id="ARBA00049628"/>
    </source>
</evidence>
<keyword evidence="4" id="KW-0548">Nucleotidyltransferase</keyword>
<evidence type="ECO:0000313" key="10">
    <source>
        <dbReference type="EMBL" id="RLE06639.1"/>
    </source>
</evidence>
<dbReference type="Proteomes" id="UP000279422">
    <property type="component" value="Unassembled WGS sequence"/>
</dbReference>
<evidence type="ECO:0000256" key="6">
    <source>
        <dbReference type="ARBA" id="ARBA00048247"/>
    </source>
</evidence>
<gene>
    <name evidence="10" type="ORF">DRJ00_09430</name>
</gene>
<evidence type="ECO:0000256" key="2">
    <source>
        <dbReference type="ARBA" id="ARBA00007947"/>
    </source>
</evidence>
<dbReference type="Pfam" id="PF12804">
    <property type="entry name" value="NTP_transf_3"/>
    <property type="match status" value="1"/>
</dbReference>